<dbReference type="InParanoid" id="A8NAX6"/>
<proteinExistence type="inferred from homology"/>
<evidence type="ECO:0000256" key="2">
    <source>
        <dbReference type="ARBA" id="ARBA00022729"/>
    </source>
</evidence>
<dbReference type="HOGENOM" id="CLU_014379_2_0_1"/>
<comment type="similarity">
    <text evidence="1 4">Belongs to the glycosyl hydrolase 30 family.</text>
</comment>
<dbReference type="InterPro" id="IPR017853">
    <property type="entry name" value="GH"/>
</dbReference>
<dbReference type="Gene3D" id="2.60.40.1180">
    <property type="entry name" value="Golgi alpha-mannosidase II"/>
    <property type="match status" value="1"/>
</dbReference>
<dbReference type="GO" id="GO:0004348">
    <property type="term" value="F:glucosylceramidase activity"/>
    <property type="evidence" value="ECO:0007669"/>
    <property type="project" value="InterPro"/>
</dbReference>
<dbReference type="InterPro" id="IPR001139">
    <property type="entry name" value="Glyco_hydro_30"/>
</dbReference>
<dbReference type="InterPro" id="IPR033453">
    <property type="entry name" value="Glyco_hydro_30_TIM-barrel"/>
</dbReference>
<reference evidence="7 8" key="1">
    <citation type="journal article" date="2010" name="Proc. Natl. Acad. Sci. U.S.A.">
        <title>Insights into evolution of multicellular fungi from the assembled chromosomes of the mushroom Coprinopsis cinerea (Coprinus cinereus).</title>
        <authorList>
            <person name="Stajich J.E."/>
            <person name="Wilke S.K."/>
            <person name="Ahren D."/>
            <person name="Au C.H."/>
            <person name="Birren B.W."/>
            <person name="Borodovsky M."/>
            <person name="Burns C."/>
            <person name="Canback B."/>
            <person name="Casselton L.A."/>
            <person name="Cheng C.K."/>
            <person name="Deng J."/>
            <person name="Dietrich F.S."/>
            <person name="Fargo D.C."/>
            <person name="Farman M.L."/>
            <person name="Gathman A.C."/>
            <person name="Goldberg J."/>
            <person name="Guigo R."/>
            <person name="Hoegger P.J."/>
            <person name="Hooker J.B."/>
            <person name="Huggins A."/>
            <person name="James T.Y."/>
            <person name="Kamada T."/>
            <person name="Kilaru S."/>
            <person name="Kodira C."/>
            <person name="Kues U."/>
            <person name="Kupfer D."/>
            <person name="Kwan H.S."/>
            <person name="Lomsadze A."/>
            <person name="Li W."/>
            <person name="Lilly W.W."/>
            <person name="Ma L.J."/>
            <person name="Mackey A.J."/>
            <person name="Manning G."/>
            <person name="Martin F."/>
            <person name="Muraguchi H."/>
            <person name="Natvig D.O."/>
            <person name="Palmerini H."/>
            <person name="Ramesh M.A."/>
            <person name="Rehmeyer C.J."/>
            <person name="Roe B.A."/>
            <person name="Shenoy N."/>
            <person name="Stanke M."/>
            <person name="Ter-Hovhannisyan V."/>
            <person name="Tunlid A."/>
            <person name="Velagapudi R."/>
            <person name="Vision T.J."/>
            <person name="Zeng Q."/>
            <person name="Zolan M.E."/>
            <person name="Pukkila P.J."/>
        </authorList>
    </citation>
    <scope>NUCLEOTIDE SEQUENCE [LARGE SCALE GENOMIC DNA]</scope>
    <source>
        <strain evidence="8">Okayama-7 / 130 / ATCC MYA-4618 / FGSC 9003</strain>
    </source>
</reference>
<keyword evidence="2 5" id="KW-0732">Signal</keyword>
<keyword evidence="4" id="KW-0326">Glycosidase</keyword>
<feature type="chain" id="PRO_5002727175" description="Glycosyl hydrolase family 30 TIM-barrel domain-containing protein" evidence="5">
    <location>
        <begin position="22"/>
        <end position="500"/>
    </location>
</feature>
<feature type="signal peptide" evidence="5">
    <location>
        <begin position="1"/>
        <end position="21"/>
    </location>
</feature>
<dbReference type="EMBL" id="AACS02000009">
    <property type="protein sequence ID" value="EAU89877.2"/>
    <property type="molecule type" value="Genomic_DNA"/>
</dbReference>
<keyword evidence="3 4" id="KW-0378">Hydrolase</keyword>
<name>A8NAX6_COPC7</name>
<dbReference type="RefSeq" id="XP_001831978.2">
    <property type="nucleotide sequence ID" value="XM_001831926.2"/>
</dbReference>
<dbReference type="GeneID" id="6008460"/>
<dbReference type="OrthoDB" id="2160638at2759"/>
<keyword evidence="8" id="KW-1185">Reference proteome</keyword>
<evidence type="ECO:0000259" key="6">
    <source>
        <dbReference type="Pfam" id="PF02055"/>
    </source>
</evidence>
<dbReference type="GO" id="GO:0016020">
    <property type="term" value="C:membrane"/>
    <property type="evidence" value="ECO:0007669"/>
    <property type="project" value="GOC"/>
</dbReference>
<organism evidence="7 8">
    <name type="scientific">Coprinopsis cinerea (strain Okayama-7 / 130 / ATCC MYA-4618 / FGSC 9003)</name>
    <name type="common">Inky cap fungus</name>
    <name type="synonym">Hormographiella aspergillata</name>
    <dbReference type="NCBI Taxonomy" id="240176"/>
    <lineage>
        <taxon>Eukaryota</taxon>
        <taxon>Fungi</taxon>
        <taxon>Dikarya</taxon>
        <taxon>Basidiomycota</taxon>
        <taxon>Agaricomycotina</taxon>
        <taxon>Agaricomycetes</taxon>
        <taxon>Agaricomycetidae</taxon>
        <taxon>Agaricales</taxon>
        <taxon>Agaricineae</taxon>
        <taxon>Psathyrellaceae</taxon>
        <taxon>Coprinopsis</taxon>
    </lineage>
</organism>
<dbReference type="AlphaFoldDB" id="A8NAX6"/>
<comment type="caution">
    <text evidence="7">The sequence shown here is derived from an EMBL/GenBank/DDBJ whole genome shotgun (WGS) entry which is preliminary data.</text>
</comment>
<gene>
    <name evidence="7" type="ORF">CC1G_07029</name>
</gene>
<evidence type="ECO:0000313" key="7">
    <source>
        <dbReference type="EMBL" id="EAU89877.2"/>
    </source>
</evidence>
<evidence type="ECO:0000313" key="8">
    <source>
        <dbReference type="Proteomes" id="UP000001861"/>
    </source>
</evidence>
<dbReference type="InterPro" id="IPR013780">
    <property type="entry name" value="Glyco_hydro_b"/>
</dbReference>
<dbReference type="GO" id="GO:0006680">
    <property type="term" value="P:glucosylceramide catabolic process"/>
    <property type="evidence" value="ECO:0007669"/>
    <property type="project" value="TreeGrafter"/>
</dbReference>
<dbReference type="Proteomes" id="UP000001861">
    <property type="component" value="Unassembled WGS sequence"/>
</dbReference>
<protein>
    <recommendedName>
        <fullName evidence="6">Glycosyl hydrolase family 30 TIM-barrel domain-containing protein</fullName>
    </recommendedName>
</protein>
<feature type="domain" description="Glycosyl hydrolase family 30 TIM-barrel" evidence="6">
    <location>
        <begin position="73"/>
        <end position="330"/>
    </location>
</feature>
<dbReference type="OMA" id="FGGIAWH"/>
<dbReference type="PANTHER" id="PTHR11069:SF23">
    <property type="entry name" value="LYSOSOMAL ACID GLUCOSYLCERAMIDASE"/>
    <property type="match status" value="1"/>
</dbReference>
<dbReference type="eggNOG" id="KOG2566">
    <property type="taxonomic scope" value="Eukaryota"/>
</dbReference>
<dbReference type="VEuPathDB" id="FungiDB:CC1G_07029"/>
<accession>A8NAX6</accession>
<evidence type="ECO:0000256" key="3">
    <source>
        <dbReference type="ARBA" id="ARBA00022801"/>
    </source>
</evidence>
<dbReference type="KEGG" id="cci:CC1G_07029"/>
<dbReference type="Gene3D" id="3.20.20.80">
    <property type="entry name" value="Glycosidases"/>
    <property type="match status" value="1"/>
</dbReference>
<dbReference type="PANTHER" id="PTHR11069">
    <property type="entry name" value="GLUCOSYLCERAMIDASE"/>
    <property type="match status" value="1"/>
</dbReference>
<evidence type="ECO:0000256" key="1">
    <source>
        <dbReference type="ARBA" id="ARBA00005382"/>
    </source>
</evidence>
<dbReference type="Pfam" id="PF02055">
    <property type="entry name" value="Glyco_hydro_30"/>
    <property type="match status" value="1"/>
</dbReference>
<sequence>MLSLHVRLAGIASILATGVASQQIWDIWQTTWDRSRLFTSVGPPAPINFVQPGPIGEANIVVDDGARFQEMLGFGASLTDSSATVLNNLKVRLLNRNSGNYWNVMRTMFNPDSAGLNYIRVPIGASDFSASSYSLNDVSGDTSMSRFDMGKVPSQVISVLRDIQGMNNQLKVHLVAWSPPGWMKSGGSMNGGSLLPQYSDAYALYLLKSVQGFRAQGFPVHAVSVQNEPQHTNPTYPTCSMTPDVEARIAVKLRSLLDSSGLGQVKVVGYDHNWNNANSYPVDLVTQAGDAVSGVAFHCYEGPVSNQASFQRRFPNKDIYFTECTGTYGSDWWSDIKWYMDNLWIGSVERFSRTGLMWNIALDGAGNPKLPGTTSCGGPGCRPLVTVNNDGSYTFNQEFYAMAQASKAVTPKDPNGPFGQRIGVSVEGSKGWALRATAFATRRSSPGEWTRYSMVVLNWDDSANSGWNPKPVRATISFRGMQATYVFPVGVTTLWWYAPG</sequence>
<evidence type="ECO:0000256" key="5">
    <source>
        <dbReference type="SAM" id="SignalP"/>
    </source>
</evidence>
<evidence type="ECO:0000256" key="4">
    <source>
        <dbReference type="RuleBase" id="RU361188"/>
    </source>
</evidence>
<dbReference type="SUPFAM" id="SSF51445">
    <property type="entry name" value="(Trans)glycosidases"/>
    <property type="match status" value="1"/>
</dbReference>